<protein>
    <recommendedName>
        <fullName evidence="7">Glyoxylate reductase/hydroxypyruvate reductase</fullName>
    </recommendedName>
</protein>
<comment type="similarity">
    <text evidence="2">Belongs to the D-isomer specific 2-hydroxyacid dehydrogenase family.</text>
</comment>
<dbReference type="PANTHER" id="PTHR10996:SF277">
    <property type="entry name" value="GLYOXYLATE REDUCTASE_HYDROXYPYRUVATE REDUCTASE"/>
    <property type="match status" value="1"/>
</dbReference>
<dbReference type="EMBL" id="CAWYQH010000001">
    <property type="protein sequence ID" value="CAK8672260.1"/>
    <property type="molecule type" value="Genomic_DNA"/>
</dbReference>
<evidence type="ECO:0000259" key="3">
    <source>
        <dbReference type="Pfam" id="PF00389"/>
    </source>
</evidence>
<dbReference type="Proteomes" id="UP001642483">
    <property type="component" value="Unassembled WGS sequence"/>
</dbReference>
<dbReference type="InterPro" id="IPR036291">
    <property type="entry name" value="NAD(P)-bd_dom_sf"/>
</dbReference>
<reference evidence="5 6" key="1">
    <citation type="submission" date="2024-02" db="EMBL/GenBank/DDBJ databases">
        <authorList>
            <person name="Daric V."/>
            <person name="Darras S."/>
        </authorList>
    </citation>
    <scope>NUCLEOTIDE SEQUENCE [LARGE SCALE GENOMIC DNA]</scope>
</reference>
<feature type="domain" description="D-isomer specific 2-hydroxyacid dehydrogenase NAD-binding" evidence="4">
    <location>
        <begin position="112"/>
        <end position="292"/>
    </location>
</feature>
<keyword evidence="1 2" id="KW-0560">Oxidoreductase</keyword>
<evidence type="ECO:0000313" key="6">
    <source>
        <dbReference type="Proteomes" id="UP001642483"/>
    </source>
</evidence>
<dbReference type="InterPro" id="IPR050223">
    <property type="entry name" value="D-isomer_2-hydroxyacid_DH"/>
</dbReference>
<evidence type="ECO:0000313" key="5">
    <source>
        <dbReference type="EMBL" id="CAK8672260.1"/>
    </source>
</evidence>
<dbReference type="CDD" id="cd05301">
    <property type="entry name" value="GDH"/>
    <property type="match status" value="1"/>
</dbReference>
<accession>A0ABP0EXS1</accession>
<dbReference type="Pfam" id="PF00389">
    <property type="entry name" value="2-Hacid_dh"/>
    <property type="match status" value="1"/>
</dbReference>
<evidence type="ECO:0008006" key="7">
    <source>
        <dbReference type="Google" id="ProtNLM"/>
    </source>
</evidence>
<organism evidence="5 6">
    <name type="scientific">Clavelina lepadiformis</name>
    <name type="common">Light-bulb sea squirt</name>
    <name type="synonym">Ascidia lepadiformis</name>
    <dbReference type="NCBI Taxonomy" id="159417"/>
    <lineage>
        <taxon>Eukaryota</taxon>
        <taxon>Metazoa</taxon>
        <taxon>Chordata</taxon>
        <taxon>Tunicata</taxon>
        <taxon>Ascidiacea</taxon>
        <taxon>Aplousobranchia</taxon>
        <taxon>Clavelinidae</taxon>
        <taxon>Clavelina</taxon>
    </lineage>
</organism>
<name>A0ABP0EXS1_CLALP</name>
<dbReference type="InterPro" id="IPR006139">
    <property type="entry name" value="D-isomer_2_OHA_DH_cat_dom"/>
</dbReference>
<dbReference type="Pfam" id="PF02826">
    <property type="entry name" value="2-Hacid_dh_C"/>
    <property type="match status" value="1"/>
</dbReference>
<dbReference type="SUPFAM" id="SSF51735">
    <property type="entry name" value="NAD(P)-binding Rossmann-fold domains"/>
    <property type="match status" value="1"/>
</dbReference>
<feature type="domain" description="D-isomer specific 2-hydroxyacid dehydrogenase catalytic" evidence="3">
    <location>
        <begin position="7"/>
        <end position="316"/>
    </location>
</feature>
<comment type="caution">
    <text evidence="5">The sequence shown here is derived from an EMBL/GenBank/DDBJ whole genome shotgun (WGS) entry which is preliminary data.</text>
</comment>
<proteinExistence type="inferred from homology"/>
<evidence type="ECO:0000256" key="1">
    <source>
        <dbReference type="ARBA" id="ARBA00023002"/>
    </source>
</evidence>
<evidence type="ECO:0000259" key="4">
    <source>
        <dbReference type="Pfam" id="PF02826"/>
    </source>
</evidence>
<dbReference type="InterPro" id="IPR006140">
    <property type="entry name" value="D-isomer_DH_NAD-bd"/>
</dbReference>
<dbReference type="SUPFAM" id="SSF52283">
    <property type="entry name" value="Formate/glycerate dehydrogenase catalytic domain-like"/>
    <property type="match status" value="1"/>
</dbReference>
<dbReference type="Gene3D" id="3.40.50.720">
    <property type="entry name" value="NAD(P)-binding Rossmann-like Domain"/>
    <property type="match status" value="2"/>
</dbReference>
<dbReference type="PANTHER" id="PTHR10996">
    <property type="entry name" value="2-HYDROXYACID DEHYDROGENASE-RELATED"/>
    <property type="match status" value="1"/>
</dbReference>
<gene>
    <name evidence="5" type="ORF">CVLEPA_LOCUS1232</name>
</gene>
<sequence>MAEKFHILVTRRIPNAALNILKERCHVEQWDNDDVMPSKQLVEGVKGKDGIFCLLTDKIDANLLDIAGKQLQVVSTMSVGVDHIDLAACKERAIKVGYTPNILTSATAELTVGLLLATSRRIVEGVQAVKEGTWGTWKGLWMCGPTLEDSTVGFFGLGRIGQTVIERLRPFGVKSFIFKTSNKKTKEFEDIIQARGVGFEELLQKSDFLISCCALTPATTHIFNKVAFQKMKSTSIFINIARGGVVQQDDLIEALQKKEIRAAGIDVTTPEPLPVDSPLLKLDNCVVTPHIGSATETTRTNMAVLAANNLINGLNDMEMEAPYML</sequence>
<keyword evidence="6" id="KW-1185">Reference proteome</keyword>
<evidence type="ECO:0000256" key="2">
    <source>
        <dbReference type="RuleBase" id="RU003719"/>
    </source>
</evidence>